<reference evidence="2 3" key="1">
    <citation type="submission" date="2020-02" db="EMBL/GenBank/DDBJ databases">
        <authorList>
            <person name="Criscuolo A."/>
        </authorList>
    </citation>
    <scope>NUCLEOTIDE SEQUENCE [LARGE SCALE GENOMIC DNA]</scope>
    <source>
        <strain evidence="2">CIP105534</strain>
    </source>
</reference>
<keyword evidence="1" id="KW-0472">Membrane</keyword>
<keyword evidence="3" id="KW-1185">Reference proteome</keyword>
<evidence type="ECO:0000256" key="1">
    <source>
        <dbReference type="SAM" id="Phobius"/>
    </source>
</evidence>
<accession>A0A6J4GXZ7</accession>
<feature type="transmembrane region" description="Helical" evidence="1">
    <location>
        <begin position="12"/>
        <end position="31"/>
    </location>
</feature>
<proteinExistence type="predicted"/>
<dbReference type="AlphaFoldDB" id="A0A6J4GXZ7"/>
<evidence type="ECO:0000313" key="2">
    <source>
        <dbReference type="EMBL" id="CAA9203747.1"/>
    </source>
</evidence>
<protein>
    <submittedName>
        <fullName evidence="2">Uncharacterized protein</fullName>
    </submittedName>
</protein>
<keyword evidence="1" id="KW-1133">Transmembrane helix</keyword>
<keyword evidence="1" id="KW-0812">Transmembrane</keyword>
<sequence>MTDNLTFKNFGILFLFYSIVYVLVYYGFYGINIFCYTDLQGVFDAFSK</sequence>
<dbReference type="Proteomes" id="UP000479938">
    <property type="component" value="Unassembled WGS sequence"/>
</dbReference>
<dbReference type="EMBL" id="CADCSU010000235">
    <property type="protein sequence ID" value="CAA9203747.1"/>
    <property type="molecule type" value="Genomic_DNA"/>
</dbReference>
<organism evidence="2 3">
    <name type="scientific">Flavobacterium bizetiae</name>
    <dbReference type="NCBI Taxonomy" id="2704140"/>
    <lineage>
        <taxon>Bacteria</taxon>
        <taxon>Pseudomonadati</taxon>
        <taxon>Bacteroidota</taxon>
        <taxon>Flavobacteriia</taxon>
        <taxon>Flavobacteriales</taxon>
        <taxon>Flavobacteriaceae</taxon>
        <taxon>Flavobacterium</taxon>
    </lineage>
</organism>
<gene>
    <name evidence="2" type="ORF">FLA105534_04929</name>
</gene>
<name>A0A6J4GXZ7_9FLAO</name>
<evidence type="ECO:0000313" key="3">
    <source>
        <dbReference type="Proteomes" id="UP000479938"/>
    </source>
</evidence>